<keyword evidence="4" id="KW-0808">Transferase</keyword>
<dbReference type="SUPFAM" id="SSF53335">
    <property type="entry name" value="S-adenosyl-L-methionine-dependent methyltransferases"/>
    <property type="match status" value="1"/>
</dbReference>
<dbReference type="GO" id="GO:0004519">
    <property type="term" value="F:endonuclease activity"/>
    <property type="evidence" value="ECO:0007669"/>
    <property type="project" value="UniProtKB-KW"/>
</dbReference>
<protein>
    <recommendedName>
        <fullName evidence="2">site-specific DNA-methyltransferase (adenine-specific)</fullName>
        <ecNumber evidence="2">2.1.1.72</ecNumber>
    </recommendedName>
</protein>
<evidence type="ECO:0000313" key="10">
    <source>
        <dbReference type="Proteomes" id="UP000030101"/>
    </source>
</evidence>
<evidence type="ECO:0000313" key="9">
    <source>
        <dbReference type="EMBL" id="KGN92446.1"/>
    </source>
</evidence>
<keyword evidence="10" id="KW-1185">Reference proteome</keyword>
<dbReference type="Pfam" id="PF22837">
    <property type="entry name" value="M_Eco57I_C"/>
    <property type="match status" value="1"/>
</dbReference>
<dbReference type="InterPro" id="IPR054520">
    <property type="entry name" value="M_Eco57I_C"/>
</dbReference>
<comment type="catalytic activity">
    <reaction evidence="6">
        <text>a 2'-deoxyadenosine in DNA + S-adenosyl-L-methionine = an N(6)-methyl-2'-deoxyadenosine in DNA + S-adenosyl-L-homocysteine + H(+)</text>
        <dbReference type="Rhea" id="RHEA:15197"/>
        <dbReference type="Rhea" id="RHEA-COMP:12418"/>
        <dbReference type="Rhea" id="RHEA-COMP:12419"/>
        <dbReference type="ChEBI" id="CHEBI:15378"/>
        <dbReference type="ChEBI" id="CHEBI:57856"/>
        <dbReference type="ChEBI" id="CHEBI:59789"/>
        <dbReference type="ChEBI" id="CHEBI:90615"/>
        <dbReference type="ChEBI" id="CHEBI:90616"/>
        <dbReference type="EC" id="2.1.1.72"/>
    </reaction>
</comment>
<dbReference type="EC" id="2.1.1.72" evidence="2"/>
<keyword evidence="9" id="KW-0378">Hydrolase</keyword>
<evidence type="ECO:0000256" key="2">
    <source>
        <dbReference type="ARBA" id="ARBA00011900"/>
    </source>
</evidence>
<dbReference type="InterPro" id="IPR002052">
    <property type="entry name" value="DNA_methylase_N6_adenine_CS"/>
</dbReference>
<reference evidence="9 10" key="1">
    <citation type="submission" date="2014-08" db="EMBL/GenBank/DDBJ databases">
        <title>Porphyromonas canoris strain:OH2762 Genome sequencing.</title>
        <authorList>
            <person name="Wallis C."/>
            <person name="Deusch O."/>
            <person name="O'Flynn C."/>
            <person name="Davis I."/>
            <person name="Jospin G."/>
            <person name="Darling A.E."/>
            <person name="Coil D.A."/>
            <person name="Alexiev A."/>
            <person name="Horsfall A."/>
            <person name="Kirkwood N."/>
            <person name="Harris S."/>
            <person name="Eisen J.A."/>
        </authorList>
    </citation>
    <scope>NUCLEOTIDE SEQUENCE [LARGE SCALE GENOMIC DNA]</scope>
    <source>
        <strain evidence="10">COT-108 OH2762</strain>
    </source>
</reference>
<dbReference type="PANTHER" id="PTHR33841">
    <property type="entry name" value="DNA METHYLTRANSFERASE YEEA-RELATED"/>
    <property type="match status" value="1"/>
</dbReference>
<dbReference type="RefSeq" id="WP_036790643.1">
    <property type="nucleotide sequence ID" value="NZ_JQZV01000010.1"/>
</dbReference>
<feature type="domain" description="Type II methyltransferase M.TaqI-like" evidence="7">
    <location>
        <begin position="86"/>
        <end position="196"/>
    </location>
</feature>
<feature type="domain" description="Type II methyltransferase M.Eco57I C-terminal" evidence="8">
    <location>
        <begin position="251"/>
        <end position="504"/>
    </location>
</feature>
<dbReference type="Proteomes" id="UP000030101">
    <property type="component" value="Unassembled WGS sequence"/>
</dbReference>
<gene>
    <name evidence="9" type="ORF">HQ43_05340</name>
</gene>
<evidence type="ECO:0000256" key="3">
    <source>
        <dbReference type="ARBA" id="ARBA00022603"/>
    </source>
</evidence>
<keyword evidence="3" id="KW-0489">Methyltransferase</keyword>
<keyword evidence="9" id="KW-0255">Endonuclease</keyword>
<dbReference type="InterPro" id="IPR011639">
    <property type="entry name" value="MethylTrfase_TaqI-like_dom"/>
</dbReference>
<evidence type="ECO:0000256" key="6">
    <source>
        <dbReference type="ARBA" id="ARBA00047942"/>
    </source>
</evidence>
<evidence type="ECO:0000256" key="4">
    <source>
        <dbReference type="ARBA" id="ARBA00022679"/>
    </source>
</evidence>
<evidence type="ECO:0000259" key="7">
    <source>
        <dbReference type="Pfam" id="PF07669"/>
    </source>
</evidence>
<dbReference type="InterPro" id="IPR050953">
    <property type="entry name" value="N4_N6_ade-DNA_methylase"/>
</dbReference>
<dbReference type="Gene3D" id="3.40.50.150">
    <property type="entry name" value="Vaccinia Virus protein VP39"/>
    <property type="match status" value="1"/>
</dbReference>
<dbReference type="PANTHER" id="PTHR33841:SF5">
    <property type="entry name" value="DNA METHYLASE (MODIFICATION METHYLASE) (METHYLTRANSFERASE)-RELATED"/>
    <property type="match status" value="1"/>
</dbReference>
<dbReference type="InterPro" id="IPR029063">
    <property type="entry name" value="SAM-dependent_MTases_sf"/>
</dbReference>
<accession>A0ABR4XLR2</accession>
<keyword evidence="9" id="KW-0540">Nuclease</keyword>
<comment type="caution">
    <text evidence="9">The sequence shown here is derived from an EMBL/GenBank/DDBJ whole genome shotgun (WGS) entry which is preliminary data.</text>
</comment>
<comment type="similarity">
    <text evidence="1">Belongs to the N(4)/N(6)-methyltransferase family.</text>
</comment>
<proteinExistence type="inferred from homology"/>
<evidence type="ECO:0000259" key="8">
    <source>
        <dbReference type="Pfam" id="PF22837"/>
    </source>
</evidence>
<evidence type="ECO:0000256" key="5">
    <source>
        <dbReference type="ARBA" id="ARBA00022691"/>
    </source>
</evidence>
<dbReference type="EMBL" id="JQZV01000010">
    <property type="protein sequence ID" value="KGN92446.1"/>
    <property type="molecule type" value="Genomic_DNA"/>
</dbReference>
<dbReference type="PROSITE" id="PS00092">
    <property type="entry name" value="N6_MTASE"/>
    <property type="match status" value="1"/>
</dbReference>
<dbReference type="Pfam" id="PF07669">
    <property type="entry name" value="Eco57I"/>
    <property type="match status" value="1"/>
</dbReference>
<organism evidence="9 10">
    <name type="scientific">Porphyromonas canoris</name>
    <dbReference type="NCBI Taxonomy" id="36875"/>
    <lineage>
        <taxon>Bacteria</taxon>
        <taxon>Pseudomonadati</taxon>
        <taxon>Bacteroidota</taxon>
        <taxon>Bacteroidia</taxon>
        <taxon>Bacteroidales</taxon>
        <taxon>Porphyromonadaceae</taxon>
        <taxon>Porphyromonas</taxon>
    </lineage>
</organism>
<name>A0ABR4XLR2_9PORP</name>
<dbReference type="PRINTS" id="PR00507">
    <property type="entry name" value="N12N6MTFRASE"/>
</dbReference>
<keyword evidence="5" id="KW-0949">S-adenosyl-L-methionine</keyword>
<sequence length="532" mass="61429">MQLIKDATSQKLRGAYYTPATIANFILRWGINGEERLDILEPSCGDGVFLECLANNNVPYDSITAVEYEAEEVEKARAIRLANANIINCDFHQFCLKTDLRFDLVIGNPPFIRYQYYDKEQQLLADQIFEKAKLKRSKQSNAWVTFVVGSTLLLRNQGRMGFVIPSELLMVKYAQQLRKYLSKTFNKINIISFKELVFDEIQQDVVLLLCEKNNTKEHKIEHIEVKDIKELLQLNPCEFNSPTKKIDFYTDKWTYYFLDQKELDLLEKIKTGKGNTISTFANIEVGITTGANNYFTVSDKIVQEYQLFQYAYPMVGRSIQVSGVSFTTEDWEENVKTGAKAYLLAFPNEFNGKDTDGIKHYIMHGEKLGIHKGYKTGIREQWWVVPSIKLSDAFFLRRNNIYPKFVLNETGAYTTDTMHRVFIKNGVNKKAFIASYYNSLSFAFSEILGRNFGGGCLELMPSEVGEVYLPYRVENEQIFEHIDELLRAKATAEQILDFTDDFILCQGMGLSAEEVRLARSIWHKILNRRLNR</sequence>
<evidence type="ECO:0000256" key="1">
    <source>
        <dbReference type="ARBA" id="ARBA00006594"/>
    </source>
</evidence>